<proteinExistence type="predicted"/>
<dbReference type="Gene3D" id="2.180.10.10">
    <property type="entry name" value="RHS repeat-associated core"/>
    <property type="match status" value="1"/>
</dbReference>
<evidence type="ECO:0000313" key="2">
    <source>
        <dbReference type="Proteomes" id="UP000269076"/>
    </source>
</evidence>
<sequence>MKIRKETFRLFVFTVLISNSLLCQVTNPPINIKSPEATSYEKRGNIPVNKFAGMADISIPIFGQFIDGYNIGLNLQYDSSGYLPAKKSGYYGLNWSINPAGVITREINSEPDDYYFYGSTQINGFLQAIKLNKTNEEVFAANYNSTNYPPLTSPSPALYSEMESDKYSFNFFGISGYFYLTNDGRPIVYCNEDPNIVVNISEYQQQPVADQTDCQPLYSRFRIIDGKGNEFLFGGHINSLEISSNLGQEPVGGVTGGDGDPNMTITSWYLKEVIFKNGKRISYTYNDDFGVGEEMNYCKRKNTLPYPTNMNVVAFSFEINKYLNQVNTSSENSYEGSVNGYHIKGNGQSSAWQSPYLSYNVTKKVKLKKINFIDKVLPNGVFDNNYTVEFKYLNTLNDSYRYDYLEKILIKNRYKTVKTVDFNLTPKGSQSKRWLLTNLKINQDEYNFEYYNDGFFPSETTPAVDFWGYWNGKPQNNPIIPAYTFSKTTGDLTITGDSRDSNPAYSDAGILKKIIYPTKGTTEFIYEPHDFSHKIARNSTTNFLPQIVSSTGITSGLRIKKMIDTPNYGIPINREFKYLQNKDNLSAGSSGILKSNYDFFTYTQYTQTFSAAQQNIKRIVEQGSNIEQSIFSKQNMEYSKVQEYLNGTLYKEYIFTSSLWYPDYADDLLLNTRFFLSNFSNIILENYQRNSKAYFIDNSDRRGKLREEIFFKDNSEIRHITTEYKTLLYHPYCKNIIVGGNLGNNCNFNTDKDYTTKVNLIKGIWIQKSRIRTMPFVIDVITDENYFPSGNVSHNTYYNYLDNKTLSVSQIQTSDPSGENIYKTSYLYPSLPTDFKLVFKNMLSTPLKVVNELEKWTNSGFVSKETSKIVTEYDNDPTNFNPKSISTHDLLTGLVVKEITYDQYDSKGNLQQYTTKDGIPTTIIWGYNSTQPIAKVTGLSYSVVSGLALEIIAASDADINEGTEQTLIDKLDAFRKLSALQNAQITTYTYDPLIGVTSITPPSGIREIYKYDSANRLESIKNVNGKIIKEFQYNYKH</sequence>
<dbReference type="Proteomes" id="UP000269076">
    <property type="component" value="Chromosome"/>
</dbReference>
<dbReference type="RefSeq" id="WP_123886616.1">
    <property type="nucleotide sequence ID" value="NZ_CP033928.1"/>
</dbReference>
<dbReference type="EMBL" id="CP033928">
    <property type="protein sequence ID" value="AZA62036.1"/>
    <property type="molecule type" value="Genomic_DNA"/>
</dbReference>
<reference evidence="1 2" key="1">
    <citation type="submission" date="2018-11" db="EMBL/GenBank/DDBJ databases">
        <title>Proposal to divide the Flavobacteriaceae and reorganize its genera based on Amino Acid Identity values calculated from whole genome sequences.</title>
        <authorList>
            <person name="Nicholson A.C."/>
            <person name="Gulvik C.A."/>
            <person name="Whitney A.M."/>
            <person name="Humrighouse B.W."/>
            <person name="Bell M."/>
            <person name="Holmes B."/>
            <person name="Steigerwalt A."/>
            <person name="Villarma A."/>
            <person name="Sheth M."/>
            <person name="Batra D."/>
            <person name="Pryor J."/>
            <person name="Bernardet J.-F."/>
            <person name="Hugo C."/>
            <person name="Kampfer P."/>
            <person name="Newman J."/>
            <person name="Mcquiston J.R."/>
        </authorList>
    </citation>
    <scope>NUCLEOTIDE SEQUENCE [LARGE SCALE GENOMIC DNA]</scope>
    <source>
        <strain evidence="1 2">G0211</strain>
    </source>
</reference>
<gene>
    <name evidence="1" type="ORF">EG340_13730</name>
</gene>
<name>A0A3G6N8Y2_9FLAO</name>
<accession>A0A3G6N8Y2</accession>
<evidence type="ECO:0000313" key="1">
    <source>
        <dbReference type="EMBL" id="AZA62036.1"/>
    </source>
</evidence>
<evidence type="ECO:0008006" key="3">
    <source>
        <dbReference type="Google" id="ProtNLM"/>
    </source>
</evidence>
<dbReference type="AlphaFoldDB" id="A0A3G6N8Y2"/>
<protein>
    <recommendedName>
        <fullName evidence="3">YD repeat-containing protein</fullName>
    </recommendedName>
</protein>
<organism evidence="1 2">
    <name type="scientific">Chryseobacterium indoltheticum</name>
    <dbReference type="NCBI Taxonomy" id="254"/>
    <lineage>
        <taxon>Bacteria</taxon>
        <taxon>Pseudomonadati</taxon>
        <taxon>Bacteroidota</taxon>
        <taxon>Flavobacteriia</taxon>
        <taxon>Flavobacteriales</taxon>
        <taxon>Weeksellaceae</taxon>
        <taxon>Chryseobacterium group</taxon>
        <taxon>Chryseobacterium</taxon>
    </lineage>
</organism>